<dbReference type="Proteomes" id="UP000016534">
    <property type="component" value="Unassembled WGS sequence"/>
</dbReference>
<name>A0ABN0NF38_9GAMM</name>
<dbReference type="Pfam" id="PF01933">
    <property type="entry name" value="CofD"/>
    <property type="match status" value="1"/>
</dbReference>
<dbReference type="InterPro" id="IPR002882">
    <property type="entry name" value="CofD"/>
</dbReference>
<dbReference type="InterPro" id="IPR038136">
    <property type="entry name" value="CofD-like_dom_sf"/>
</dbReference>
<dbReference type="CDD" id="cd07187">
    <property type="entry name" value="YvcK_like"/>
    <property type="match status" value="1"/>
</dbReference>
<dbReference type="NCBIfam" id="TIGR01826">
    <property type="entry name" value="CofD_related"/>
    <property type="match status" value="1"/>
</dbReference>
<organism evidence="2 3">
    <name type="scientific">Pseudoalteromonas undina</name>
    <dbReference type="NCBI Taxonomy" id="43660"/>
    <lineage>
        <taxon>Bacteria</taxon>
        <taxon>Pseudomonadati</taxon>
        <taxon>Pseudomonadota</taxon>
        <taxon>Gammaproteobacteria</taxon>
        <taxon>Alteromonadales</taxon>
        <taxon>Pseudoalteromonadaceae</taxon>
        <taxon>Pseudoalteromonas</taxon>
    </lineage>
</organism>
<keyword evidence="1" id="KW-0963">Cytoplasm</keyword>
<keyword evidence="3" id="KW-1185">Reference proteome</keyword>
<dbReference type="SUPFAM" id="SSF142338">
    <property type="entry name" value="CofD-like"/>
    <property type="match status" value="1"/>
</dbReference>
<comment type="caution">
    <text evidence="2">The sequence shown here is derived from an EMBL/GenBank/DDBJ whole genome shotgun (WGS) entry which is preliminary data.</text>
</comment>
<gene>
    <name evidence="2" type="ORF">PUND_13444</name>
</gene>
<reference evidence="2" key="1">
    <citation type="journal article" date="2012" name="J. Bacteriol.">
        <title>Genome sequences of type strains of seven species of the marine bacterium Pseudoalteromonas.</title>
        <authorList>
            <person name="Xie B.B."/>
            <person name="Shu Y.L."/>
            <person name="Qin Q.L."/>
            <person name="Rong J.C."/>
            <person name="Zhang X.Y."/>
            <person name="Chen X.L."/>
            <person name="Shi M."/>
            <person name="He H.L."/>
            <person name="Zhou B.C."/>
            <person name="Zhang Y.Z."/>
        </authorList>
    </citation>
    <scope>NUCLEOTIDE SEQUENCE [LARGE SCALE GENOMIC DNA]</scope>
    <source>
        <strain evidence="2">NCIMB 2128</strain>
    </source>
</reference>
<evidence type="ECO:0000256" key="1">
    <source>
        <dbReference type="ARBA" id="ARBA00022490"/>
    </source>
</evidence>
<accession>A0ABN0NF38</accession>
<dbReference type="PANTHER" id="PTHR30135:SF3">
    <property type="entry name" value="GLUCONEOGENESIS FACTOR-RELATED"/>
    <property type="match status" value="1"/>
</dbReference>
<reference evidence="2" key="2">
    <citation type="submission" date="2013-04" db="EMBL/GenBank/DDBJ databases">
        <title>Genome sequence of Pseudoalteromonas undina.</title>
        <authorList>
            <person name="Xie B.-B."/>
            <person name="Rong J.-C."/>
            <person name="Qin Q.-L."/>
            <person name="Shu Y.-L."/>
            <person name="Zhang Y.-Z."/>
        </authorList>
    </citation>
    <scope>NUCLEOTIDE SEQUENCE</scope>
    <source>
        <strain evidence="2">NCIMB 2128</strain>
    </source>
</reference>
<dbReference type="PANTHER" id="PTHR30135">
    <property type="entry name" value="UNCHARACTERIZED PROTEIN YVCK-RELATED"/>
    <property type="match status" value="1"/>
</dbReference>
<evidence type="ECO:0000313" key="3">
    <source>
        <dbReference type="Proteomes" id="UP000016534"/>
    </source>
</evidence>
<dbReference type="EMBL" id="AHCF02000032">
    <property type="protein sequence ID" value="ERG60173.1"/>
    <property type="molecule type" value="Genomic_DNA"/>
</dbReference>
<sequence length="290" mass="31055">MKIVCIGGGHGLAQVLSAIKPLCSHLTAIVATTDNGGSTGRIREEQNCIALGDIRRCCVQLAGEGTQAQAMYEHRFTHGDMAGHCLGNLTLLGLIQQTQSPTEAIAAFNHLLGNKETVLPMSDLPTDLVAELNNGEKIFGECAIDALNELPSTVYLSKAVPPATGTIEAILDADLIIIGPGSIITSVMPAFLITEITEAINKTSACRVFIENTAKESSVMQHTKIAGIDWLQKKLGTKVYDLSISPSAIIEILQQGEKCEEAGKHLHNINELKNVFSELLKSSFNTEKHA</sequence>
<dbReference type="Gene3D" id="3.40.50.10680">
    <property type="entry name" value="CofD-like domains"/>
    <property type="match status" value="1"/>
</dbReference>
<evidence type="ECO:0008006" key="4">
    <source>
        <dbReference type="Google" id="ProtNLM"/>
    </source>
</evidence>
<proteinExistence type="predicted"/>
<evidence type="ECO:0000313" key="2">
    <source>
        <dbReference type="EMBL" id="ERG60173.1"/>
    </source>
</evidence>
<dbReference type="InterPro" id="IPR010119">
    <property type="entry name" value="Gluconeogen_factor"/>
</dbReference>
<protein>
    <recommendedName>
        <fullName evidence="4">Gluconeogenesis factor</fullName>
    </recommendedName>
</protein>